<feature type="transmembrane region" description="Helical" evidence="2">
    <location>
        <begin position="30"/>
        <end position="51"/>
    </location>
</feature>
<dbReference type="PANTHER" id="PTHR22911:SF137">
    <property type="entry name" value="SOLUTE CARRIER FAMILY 35 MEMBER G2-RELATED"/>
    <property type="match status" value="1"/>
</dbReference>
<keyword evidence="2" id="KW-0812">Transmembrane</keyword>
<dbReference type="EMBL" id="DXBV01000039">
    <property type="protein sequence ID" value="HIZ30456.1"/>
    <property type="molecule type" value="Genomic_DNA"/>
</dbReference>
<dbReference type="PANTHER" id="PTHR22911">
    <property type="entry name" value="ACYL-MALONYL CONDENSING ENZYME-RELATED"/>
    <property type="match status" value="1"/>
</dbReference>
<evidence type="ECO:0000313" key="5">
    <source>
        <dbReference type="EMBL" id="HIZ30456.1"/>
    </source>
</evidence>
<dbReference type="InterPro" id="IPR000620">
    <property type="entry name" value="EamA_dom"/>
</dbReference>
<organism evidence="5 6">
    <name type="scientific">Candidatus Allofournierella merdipullorum</name>
    <dbReference type="NCBI Taxonomy" id="2838595"/>
    <lineage>
        <taxon>Bacteria</taxon>
        <taxon>Bacillati</taxon>
        <taxon>Bacillota</taxon>
        <taxon>Clostridia</taxon>
        <taxon>Eubacteriales</taxon>
        <taxon>Oscillospiraceae</taxon>
        <taxon>Allofournierella</taxon>
    </lineage>
</organism>
<feature type="chain" id="PRO_5039335803" evidence="3">
    <location>
        <begin position="21"/>
        <end position="288"/>
    </location>
</feature>
<feature type="transmembrane region" description="Helical" evidence="2">
    <location>
        <begin position="153"/>
        <end position="177"/>
    </location>
</feature>
<dbReference type="SUPFAM" id="SSF103481">
    <property type="entry name" value="Multidrug resistance efflux transporter EmrE"/>
    <property type="match status" value="2"/>
</dbReference>
<feature type="signal peptide" evidence="3">
    <location>
        <begin position="1"/>
        <end position="20"/>
    </location>
</feature>
<keyword evidence="2" id="KW-0472">Membrane</keyword>
<protein>
    <submittedName>
        <fullName evidence="5">EamA family transporter</fullName>
    </submittedName>
</protein>
<feature type="transmembrane region" description="Helical" evidence="2">
    <location>
        <begin position="118"/>
        <end position="137"/>
    </location>
</feature>
<dbReference type="AlphaFoldDB" id="A0A9D2IYZ8"/>
<feature type="transmembrane region" description="Helical" evidence="2">
    <location>
        <begin position="214"/>
        <end position="235"/>
    </location>
</feature>
<keyword evidence="2" id="KW-1133">Transmembrane helix</keyword>
<feature type="transmembrane region" description="Helical" evidence="2">
    <location>
        <begin position="183"/>
        <end position="202"/>
    </location>
</feature>
<reference evidence="5" key="2">
    <citation type="submission" date="2021-04" db="EMBL/GenBank/DDBJ databases">
        <authorList>
            <person name="Gilroy R."/>
        </authorList>
    </citation>
    <scope>NUCLEOTIDE SEQUENCE</scope>
    <source>
        <strain evidence="5">ChiGjej4B4-18154</strain>
    </source>
</reference>
<comment type="similarity">
    <text evidence="1">Belongs to the EamA transporter family.</text>
</comment>
<dbReference type="Pfam" id="PF00892">
    <property type="entry name" value="EamA"/>
    <property type="match status" value="2"/>
</dbReference>
<dbReference type="GO" id="GO:0016020">
    <property type="term" value="C:membrane"/>
    <property type="evidence" value="ECO:0007669"/>
    <property type="project" value="InterPro"/>
</dbReference>
<feature type="transmembrane region" description="Helical" evidence="2">
    <location>
        <begin position="241"/>
        <end position="263"/>
    </location>
</feature>
<evidence type="ECO:0000313" key="6">
    <source>
        <dbReference type="Proteomes" id="UP000824035"/>
    </source>
</evidence>
<comment type="caution">
    <text evidence="5">The sequence shown here is derived from an EMBL/GenBank/DDBJ whole genome shotgun (WGS) entry which is preliminary data.</text>
</comment>
<proteinExistence type="inferred from homology"/>
<feature type="transmembrane region" description="Helical" evidence="2">
    <location>
        <begin position="63"/>
        <end position="85"/>
    </location>
</feature>
<evidence type="ECO:0000259" key="4">
    <source>
        <dbReference type="Pfam" id="PF00892"/>
    </source>
</evidence>
<gene>
    <name evidence="5" type="ORF">H9813_04365</name>
</gene>
<dbReference type="Proteomes" id="UP000824035">
    <property type="component" value="Unassembled WGS sequence"/>
</dbReference>
<accession>A0A9D2IYZ8</accession>
<reference evidence="5" key="1">
    <citation type="journal article" date="2021" name="PeerJ">
        <title>Extensive microbial diversity within the chicken gut microbiome revealed by metagenomics and culture.</title>
        <authorList>
            <person name="Gilroy R."/>
            <person name="Ravi A."/>
            <person name="Getino M."/>
            <person name="Pursley I."/>
            <person name="Horton D.L."/>
            <person name="Alikhan N.F."/>
            <person name="Baker D."/>
            <person name="Gharbi K."/>
            <person name="Hall N."/>
            <person name="Watson M."/>
            <person name="Adriaenssens E.M."/>
            <person name="Foster-Nyarko E."/>
            <person name="Jarju S."/>
            <person name="Secka A."/>
            <person name="Antonio M."/>
            <person name="Oren A."/>
            <person name="Chaudhuri R.R."/>
            <person name="La Ragione R."/>
            <person name="Hildebrand F."/>
            <person name="Pallen M.J."/>
        </authorList>
    </citation>
    <scope>NUCLEOTIDE SEQUENCE</scope>
    <source>
        <strain evidence="5">ChiGjej4B4-18154</strain>
    </source>
</reference>
<keyword evidence="3" id="KW-0732">Signal</keyword>
<dbReference type="Gene3D" id="1.10.3730.20">
    <property type="match status" value="2"/>
</dbReference>
<sequence length="288" mass="29753">MWVLWAFGSALCAGLSSVLAKCGVKHTDSTLATALRTVVVLAMAWAVVFLASAQAGVAGISPAGWTFLVLSGLATGASWLCYFKALQLGDVNRVVPVDKLSTVLTILLAFAFLGEEPSALRLVCTAAIGAGSWLMAWNPGERAPRPASGHGRLFYALLSAFFAALTSILAKLGMAGIDSNLGTAIRTAVVLVMAWAVALATGKTKGLRAMSGREGWFIALSGLAIGGSWLCYFRALQLGPASAVAPIDKLSILVTVAFSRLVLGERLSRRAALGLGLLCAGTLGMLAA</sequence>
<feature type="domain" description="EamA" evidence="4">
    <location>
        <begin position="153"/>
        <end position="286"/>
    </location>
</feature>
<evidence type="ECO:0000256" key="1">
    <source>
        <dbReference type="ARBA" id="ARBA00007362"/>
    </source>
</evidence>
<feature type="transmembrane region" description="Helical" evidence="2">
    <location>
        <begin position="270"/>
        <end position="287"/>
    </location>
</feature>
<evidence type="ECO:0000256" key="3">
    <source>
        <dbReference type="SAM" id="SignalP"/>
    </source>
</evidence>
<name>A0A9D2IYZ8_9FIRM</name>
<evidence type="ECO:0000256" key="2">
    <source>
        <dbReference type="SAM" id="Phobius"/>
    </source>
</evidence>
<dbReference type="InterPro" id="IPR037185">
    <property type="entry name" value="EmrE-like"/>
</dbReference>
<feature type="domain" description="EamA" evidence="4">
    <location>
        <begin position="1"/>
        <end position="136"/>
    </location>
</feature>